<dbReference type="InterPro" id="IPR013320">
    <property type="entry name" value="ConA-like_dom_sf"/>
</dbReference>
<proteinExistence type="predicted"/>
<dbReference type="InterPro" id="IPR026444">
    <property type="entry name" value="Secre_tail"/>
</dbReference>
<organism evidence="2">
    <name type="scientific">bioreactor metagenome</name>
    <dbReference type="NCBI Taxonomy" id="1076179"/>
    <lineage>
        <taxon>unclassified sequences</taxon>
        <taxon>metagenomes</taxon>
        <taxon>ecological metagenomes</taxon>
    </lineage>
</organism>
<dbReference type="InterPro" id="IPR035986">
    <property type="entry name" value="PKD_dom_sf"/>
</dbReference>
<feature type="domain" description="Secretion system C-terminal sorting" evidence="1">
    <location>
        <begin position="558"/>
        <end position="624"/>
    </location>
</feature>
<dbReference type="SUPFAM" id="SSF49899">
    <property type="entry name" value="Concanavalin A-like lectins/glucanases"/>
    <property type="match status" value="1"/>
</dbReference>
<dbReference type="InterPro" id="IPR013783">
    <property type="entry name" value="Ig-like_fold"/>
</dbReference>
<dbReference type="Gene3D" id="2.60.40.10">
    <property type="entry name" value="Immunoglobulins"/>
    <property type="match status" value="1"/>
</dbReference>
<gene>
    <name evidence="2" type="ORF">SDC9_90289</name>
</gene>
<dbReference type="SUPFAM" id="SSF49299">
    <property type="entry name" value="PKD domain"/>
    <property type="match status" value="1"/>
</dbReference>
<dbReference type="EMBL" id="VSSQ01010170">
    <property type="protein sequence ID" value="MPM43612.1"/>
    <property type="molecule type" value="Genomic_DNA"/>
</dbReference>
<dbReference type="Pfam" id="PF13385">
    <property type="entry name" value="Laminin_G_3"/>
    <property type="match status" value="1"/>
</dbReference>
<protein>
    <recommendedName>
        <fullName evidence="1">Secretion system C-terminal sorting domain-containing protein</fullName>
    </recommendedName>
</protein>
<comment type="caution">
    <text evidence="2">The sequence shown here is derived from an EMBL/GenBank/DDBJ whole genome shotgun (WGS) entry which is preliminary data.</text>
</comment>
<dbReference type="Gene3D" id="2.60.120.200">
    <property type="match status" value="1"/>
</dbReference>
<dbReference type="AlphaFoldDB" id="A0A644ZRY8"/>
<sequence length="632" mass="69102">MKQVANGKSPYAVGDAVKGGWATTDLSLYSGSSVGYLASIISKTNVEGILQIDLNKTDFRGENTYPTFLYYNPESTAQTVEITLPTGTYDLYDAISESVLRTNVSGTVSFSVNAKATRILVIIPPAQSKQTVGRIRKIYGGGVMDYHYGYNYTNSLRIKAFTSDVTRTVSPGIVSFNCMVENNIGTTTFKWYQNEALISGANNSTLNWVAPSTSGTYAIRCEVSADYKTVQSPVINIIVAPEGEIPPEINILSLSGTAPYATSGIITAEASISPATASFNWSCSGGTLQNSSTLSPAWQLPDSPGIYTLTLTVDNLLGTVAKTRQVLVKDMQSGFISDGLVAYYPLNGDTNNAAQDRFHAVSYDAVMAPDQRGNADHAYAFSNSSQYVAIPPDAALNFTDKLSVSLWVKPEELPAYEQFVISHGSYEERYKMSITPERKMRWTLKTSNGIVDVDDDTALQTGTFVHYAGQYTGYSLELYRNGHLIAWKPLSGAIGTSNKSITLARKDESETNYSYKGTVDEVRIYNTELPVKYIEKLPAMWDLASGINNPEYTGSISIYPNPFQSSFTVRFDEKGSACSLSIFNLQGKRLFHQQNLRSGDLITPDKLSSGMYLLQTTSVTGKKVMVILLKKN</sequence>
<accession>A0A644ZRY8</accession>
<name>A0A644ZRY8_9ZZZZ</name>
<dbReference type="NCBIfam" id="TIGR04183">
    <property type="entry name" value="Por_Secre_tail"/>
    <property type="match status" value="1"/>
</dbReference>
<evidence type="ECO:0000313" key="2">
    <source>
        <dbReference type="EMBL" id="MPM43612.1"/>
    </source>
</evidence>
<reference evidence="2" key="1">
    <citation type="submission" date="2019-08" db="EMBL/GenBank/DDBJ databases">
        <authorList>
            <person name="Kucharzyk K."/>
            <person name="Murdoch R.W."/>
            <person name="Higgins S."/>
            <person name="Loffler F."/>
        </authorList>
    </citation>
    <scope>NUCLEOTIDE SEQUENCE</scope>
</reference>
<dbReference type="Pfam" id="PF18962">
    <property type="entry name" value="Por_Secre_tail"/>
    <property type="match status" value="1"/>
</dbReference>
<evidence type="ECO:0000259" key="1">
    <source>
        <dbReference type="Pfam" id="PF18962"/>
    </source>
</evidence>